<dbReference type="GO" id="GO:0035459">
    <property type="term" value="P:vesicle cargo loading"/>
    <property type="evidence" value="ECO:0007669"/>
    <property type="project" value="TreeGrafter"/>
</dbReference>
<feature type="region of interest" description="Disordered" evidence="3">
    <location>
        <begin position="964"/>
        <end position="1012"/>
    </location>
</feature>
<evidence type="ECO:0000256" key="1">
    <source>
        <dbReference type="ARBA" id="ARBA00023054"/>
    </source>
</evidence>
<feature type="coiled-coil region" evidence="2">
    <location>
        <begin position="299"/>
        <end position="589"/>
    </location>
</feature>
<protein>
    <recommendedName>
        <fullName evidence="5">Transport and Golgi organization protein 1</fullName>
    </recommendedName>
</protein>
<keyword evidence="1 2" id="KW-0175">Coiled coil</keyword>
<evidence type="ECO:0000313" key="4">
    <source>
        <dbReference type="EnsemblMetazoa" id="ACOM030811-PA.1"/>
    </source>
</evidence>
<dbReference type="VEuPathDB" id="VectorBase:ACON2_040975"/>
<dbReference type="Proteomes" id="UP000075882">
    <property type="component" value="Unassembled WGS sequence"/>
</dbReference>
<feature type="compositionally biased region" description="Basic and acidic residues" evidence="3">
    <location>
        <begin position="1002"/>
        <end position="1012"/>
    </location>
</feature>
<sequence>EPAPVTEPENDPPSVAALPEPTKPDNQPTPPARILAGGLGNLLAHSHHHHHHHHHHPHHPHHHNDHHHHHGHDHGHDDRKMVQNEQAAAPEAAVVNVQTVGDTHLHFPAQTDTLENNLPQDGEAMHRGHNVESLESNHFHSAQVVVPPVQEMAGSNSNEENGYCDSAAADCPPPGLSLVPPSVQHTNGGDNFYPPASNQQQQMDDEKASESEEPQGVPQHMEALPDVQNQSLNMEDYLGAFVQEAIKLSDLILMLTITSFTLLMFSLGHYLINKNRREKPLIYKLNMIERDLMTSHKECALLKHELQETKHKLTSIENNSFGSNDMVIALKAELEAAEQTKLDLQDQIAGLEKELENAAEAGLELNKMVAELLNQNGSDSIALSVEELQRQLNEQQQTILSMNVSLAEKSRENSELQIAIANQTGKFNQRLEELEQARSELTEHRQKLEAEVASLQSEQKAKVEVLRKETGAEIDRLTKELKIAQSKADESRKALAAMEAKCEALEECLKEVKTDGSGNGGKGMIDSIELKAQIALLTKEKANVQDKLQGEVIARQLVEDHMKMVNEEISTLKREFGKAEKDKLEAETRLEVLSSYFKEKETQLQKELSVKEAMWMQQQGETTTTVEKIRHMQDEIQQLKSQNDKLRAEIEAQATAHKAQYTTLETRSHDAWLTARQAERRLEEARSESSALRRKLTALGDISASSDGMANLPNASITQTDLGLTAPSPIRVESPNAPPLMGVLPPPPFMPPFMPGPPPPFMPPFIPPPHGAGEMRPPPLGRLMSPPPPNNRYSPNNIIDARDRYSPDRGRYSPDSRYDYSVMSTYETENDFSPPPSPPPHHWRHSNDRDRDRERERDRDRDRDRDWDRDRDRVSDRERPNRDGRGSGSGGYSRGYTPTGMRATPPIQDPRNKKYAAQEMGHFIREVRKLPRNNTFISLEAAKEESVGGGGKVSLQRWNSVENLTSDRQTTREQEEDKIAPIVAVKLEQFNNGSDSNDDDSSETKERNAADRRCSMIPLMAHPAGRPKVVGQPYADKEKIVRKKPPLPPKALTKNQDPVRMYRAERLQEKKLDMEQQVDEMREQLASLELSRQKEEQRNREIIDRLKEDISDLKLTCEKLKGAVERLQNADDLFGKMKHEGEFSFYARSYEVSKKILSNTFRRRKANTARPSCLDVNVAETNRDTVQRFNDSDQQCMLSDTAGSNSLAVMHPVGVPSGGDGDHNIRRVNSAPPETPVNIVTSMYYVSKIESVGMDGIPSDANDSAVRMRDEVAGETNVKSLDSFSSFRAAAIASRIAKNMDEARKSGGSPTAFDE</sequence>
<feature type="region of interest" description="Disordered" evidence="3">
    <location>
        <begin position="1"/>
        <end position="80"/>
    </location>
</feature>
<feature type="region of interest" description="Disordered" evidence="3">
    <location>
        <begin position="183"/>
        <end position="218"/>
    </location>
</feature>
<dbReference type="PANTHER" id="PTHR23158">
    <property type="entry name" value="MELANOMA INHIBITORY ACTIVITY-RELATED"/>
    <property type="match status" value="1"/>
</dbReference>
<dbReference type="InterPro" id="IPR051500">
    <property type="entry name" value="cTAGE_MIA/OTOR"/>
</dbReference>
<feature type="compositionally biased region" description="Basic and acidic residues" evidence="3">
    <location>
        <begin position="845"/>
        <end position="885"/>
    </location>
</feature>
<feature type="compositionally biased region" description="Basic residues" evidence="3">
    <location>
        <begin position="45"/>
        <end position="73"/>
    </location>
</feature>
<evidence type="ECO:0008006" key="5">
    <source>
        <dbReference type="Google" id="ProtNLM"/>
    </source>
</evidence>
<accession>A0A8W7PGL1</accession>
<name>A0A8W7PGL1_ANOCL</name>
<dbReference type="GO" id="GO:0009306">
    <property type="term" value="P:protein secretion"/>
    <property type="evidence" value="ECO:0007669"/>
    <property type="project" value="TreeGrafter"/>
</dbReference>
<evidence type="ECO:0000256" key="3">
    <source>
        <dbReference type="SAM" id="MobiDB-lite"/>
    </source>
</evidence>
<feature type="coiled-coil region" evidence="2">
    <location>
        <begin position="629"/>
        <end position="695"/>
    </location>
</feature>
<dbReference type="EnsemblMetazoa" id="ACOM030811-RA">
    <property type="protein sequence ID" value="ACOM030811-PA.1"/>
    <property type="gene ID" value="ACOM030811"/>
</dbReference>
<dbReference type="GO" id="GO:0006888">
    <property type="term" value="P:endoplasmic reticulum to Golgi vesicle-mediated transport"/>
    <property type="evidence" value="ECO:0007669"/>
    <property type="project" value="TreeGrafter"/>
</dbReference>
<feature type="compositionally biased region" description="Basic and acidic residues" evidence="3">
    <location>
        <begin position="800"/>
        <end position="818"/>
    </location>
</feature>
<dbReference type="GO" id="GO:0005789">
    <property type="term" value="C:endoplasmic reticulum membrane"/>
    <property type="evidence" value="ECO:0007669"/>
    <property type="project" value="TreeGrafter"/>
</dbReference>
<dbReference type="PANTHER" id="PTHR23158:SF33">
    <property type="entry name" value="TRANSPORT AND GOLGI ORGANIZATION PROTEIN 1"/>
    <property type="match status" value="1"/>
</dbReference>
<reference evidence="4" key="1">
    <citation type="submission" date="2022-08" db="UniProtKB">
        <authorList>
            <consortium name="EnsemblMetazoa"/>
        </authorList>
    </citation>
    <scope>IDENTIFICATION</scope>
</reference>
<organism evidence="4">
    <name type="scientific">Anopheles coluzzii</name>
    <name type="common">African malaria mosquito</name>
    <dbReference type="NCBI Taxonomy" id="1518534"/>
    <lineage>
        <taxon>Eukaryota</taxon>
        <taxon>Metazoa</taxon>
        <taxon>Ecdysozoa</taxon>
        <taxon>Arthropoda</taxon>
        <taxon>Hexapoda</taxon>
        <taxon>Insecta</taxon>
        <taxon>Pterygota</taxon>
        <taxon>Neoptera</taxon>
        <taxon>Endopterygota</taxon>
        <taxon>Diptera</taxon>
        <taxon>Nematocera</taxon>
        <taxon>Culicoidea</taxon>
        <taxon>Culicidae</taxon>
        <taxon>Anophelinae</taxon>
        <taxon>Anopheles</taxon>
    </lineage>
</organism>
<dbReference type="GO" id="GO:0070971">
    <property type="term" value="C:endoplasmic reticulum exit site"/>
    <property type="evidence" value="ECO:0007669"/>
    <property type="project" value="TreeGrafter"/>
</dbReference>
<feature type="compositionally biased region" description="Pro residues" evidence="3">
    <location>
        <begin position="764"/>
        <end position="790"/>
    </location>
</feature>
<evidence type="ECO:0000256" key="2">
    <source>
        <dbReference type="SAM" id="Coils"/>
    </source>
</evidence>
<feature type="coiled-coil region" evidence="2">
    <location>
        <begin position="1064"/>
        <end position="1130"/>
    </location>
</feature>
<feature type="region of interest" description="Disordered" evidence="3">
    <location>
        <begin position="764"/>
        <end position="913"/>
    </location>
</feature>
<feature type="compositionally biased region" description="Basic and acidic residues" evidence="3">
    <location>
        <begin position="969"/>
        <end position="979"/>
    </location>
</feature>
<proteinExistence type="predicted"/>